<dbReference type="Proteomes" id="UP000436181">
    <property type="component" value="Unassembled WGS sequence"/>
</dbReference>
<feature type="signal peptide" evidence="2">
    <location>
        <begin position="1"/>
        <end position="26"/>
    </location>
</feature>
<feature type="compositionally biased region" description="Low complexity" evidence="1">
    <location>
        <begin position="527"/>
        <end position="539"/>
    </location>
</feature>
<evidence type="ECO:0008006" key="5">
    <source>
        <dbReference type="Google" id="ProtNLM"/>
    </source>
</evidence>
<feature type="chain" id="PRO_5045080516" description="SDR-like Ig domain-containing protein" evidence="2">
    <location>
        <begin position="27"/>
        <end position="551"/>
    </location>
</feature>
<feature type="compositionally biased region" description="Low complexity" evidence="1">
    <location>
        <begin position="465"/>
        <end position="474"/>
    </location>
</feature>
<organism evidence="3 4">
    <name type="scientific">Corynebacterium zhongnanshanii</name>
    <dbReference type="NCBI Taxonomy" id="2768834"/>
    <lineage>
        <taxon>Bacteria</taxon>
        <taxon>Bacillati</taxon>
        <taxon>Actinomycetota</taxon>
        <taxon>Actinomycetes</taxon>
        <taxon>Mycobacteriales</taxon>
        <taxon>Corynebacteriaceae</taxon>
        <taxon>Corynebacterium</taxon>
    </lineage>
</organism>
<feature type="compositionally biased region" description="Basic and acidic residues" evidence="1">
    <location>
        <begin position="475"/>
        <end position="495"/>
    </location>
</feature>
<name>A0ABQ6VCK6_9CORY</name>
<keyword evidence="4" id="KW-1185">Reference proteome</keyword>
<feature type="compositionally biased region" description="Basic and acidic residues" evidence="1">
    <location>
        <begin position="506"/>
        <end position="519"/>
    </location>
</feature>
<dbReference type="EMBL" id="WBZJ01000003">
    <property type="protein sequence ID" value="KAB3519952.1"/>
    <property type="molecule type" value="Genomic_DNA"/>
</dbReference>
<gene>
    <name evidence="3" type="ORF">F8377_08590</name>
</gene>
<protein>
    <recommendedName>
        <fullName evidence="5">SDR-like Ig domain-containing protein</fullName>
    </recommendedName>
</protein>
<feature type="compositionally biased region" description="Acidic residues" evidence="1">
    <location>
        <begin position="368"/>
        <end position="424"/>
    </location>
</feature>
<feature type="region of interest" description="Disordered" evidence="1">
    <location>
        <begin position="361"/>
        <end position="551"/>
    </location>
</feature>
<reference evidence="3 4" key="1">
    <citation type="submission" date="2019-10" db="EMBL/GenBank/DDBJ databases">
        <title>Corynebacterium sp novel species isolated from the respiratory tract of Marmot.</title>
        <authorList>
            <person name="Zhang G."/>
        </authorList>
    </citation>
    <scope>NUCLEOTIDE SEQUENCE [LARGE SCALE GENOMIC DNA]</scope>
    <source>
        <strain evidence="3 4">336</strain>
    </source>
</reference>
<comment type="caution">
    <text evidence="3">The sequence shown here is derived from an EMBL/GenBank/DDBJ whole genome shotgun (WGS) entry which is preliminary data.</text>
</comment>
<proteinExistence type="predicted"/>
<feature type="compositionally biased region" description="Low complexity" evidence="1">
    <location>
        <begin position="437"/>
        <end position="457"/>
    </location>
</feature>
<keyword evidence="2" id="KW-0732">Signal</keyword>
<accession>A0ABQ6VCK6</accession>
<evidence type="ECO:0000256" key="1">
    <source>
        <dbReference type="SAM" id="MobiDB-lite"/>
    </source>
</evidence>
<evidence type="ECO:0000256" key="2">
    <source>
        <dbReference type="SAM" id="SignalP"/>
    </source>
</evidence>
<sequence length="551" mass="59748">MFKRGATLFGTMALTAAMVTSPLAGAQHELPSDNVHGSWGGANVDTGKTEVDNIGDITEVKWQVQLSKLLSSSDYNQVSNRAQILIPDTVDVTSIRLTHRPVTTTDDENFNAKKYESSLPAKEVSYEVPIIPVSPETGLAEDFTPDQEAREEYGVSPFFKSPIGDKDYNDGETFANIQYGVTPSPYPDQPGWNAYQVALDHAGVYTFEVTGTTKSVGKDTYIPIRADSAMWRCYQEGGNPVGPNSSYDDGCLSLKDYSWARTDELPPVTTAEQDEETRAKIVRLYEDQGTRHGLTGVGKCAVTRNTERFDTISTDIEQAGADKIGQYTRQFNLHANIAVTYTGSLTGPEDNCDQGFYHITLRSKPAETPDETTEETTEVTPEETTAETTEEPTTDSATEETTTEPTSEESTTEDSTDESTEDPAEGSTEGSTEEATTEPTEATTTEPTEEPTTAPTEKSSEEPTSKPSGKPSGKPADKEGSDDGEKESPADRETPIKPVKPPKKVNPNEKQPETILQKETKKHSKSSKGSSQESKSSKGPRVSTGGRIVAA</sequence>
<evidence type="ECO:0000313" key="4">
    <source>
        <dbReference type="Proteomes" id="UP000436181"/>
    </source>
</evidence>
<evidence type="ECO:0000313" key="3">
    <source>
        <dbReference type="EMBL" id="KAB3519952.1"/>
    </source>
</evidence>